<evidence type="ECO:0000256" key="10">
    <source>
        <dbReference type="ARBA" id="ARBA00047597"/>
    </source>
</evidence>
<dbReference type="PANTHER" id="PTHR10339:SF25">
    <property type="entry name" value="SECRETED EXOENZYME S"/>
    <property type="match status" value="1"/>
</dbReference>
<dbReference type="InterPro" id="IPR000768">
    <property type="entry name" value="ART"/>
</dbReference>
<dbReference type="AlphaFoldDB" id="A0A5J5DPC2"/>
<protein>
    <recommendedName>
        <fullName evidence="11">NAD(P)(+)--arginine ADP-ribosyltransferase</fullName>
        <ecNumber evidence="11">2.4.2.31</ecNumber>
    </recommendedName>
    <alternativeName>
        <fullName evidence="11">Mono(ADP-ribosyl)transferase</fullName>
    </alternativeName>
</protein>
<accession>A0A5J5DPC2</accession>
<dbReference type="PROSITE" id="PS51996">
    <property type="entry name" value="TR_MART"/>
    <property type="match status" value="1"/>
</dbReference>
<dbReference type="SUPFAM" id="SSF56399">
    <property type="entry name" value="ADP-ribosylation"/>
    <property type="match status" value="1"/>
</dbReference>
<keyword evidence="14" id="KW-1185">Reference proteome</keyword>
<keyword evidence="7" id="KW-0548">Nucleotidyltransferase</keyword>
<keyword evidence="12" id="KW-0812">Transmembrane</keyword>
<dbReference type="GO" id="GO:0005576">
    <property type="term" value="C:extracellular region"/>
    <property type="evidence" value="ECO:0007669"/>
    <property type="project" value="UniProtKB-SubCell"/>
</dbReference>
<comment type="catalytic activity">
    <reaction evidence="10 11">
        <text>L-arginyl-[protein] + NAD(+) = N(omega)-(ADP-D-ribosyl)-L-arginyl-[protein] + nicotinamide + H(+)</text>
        <dbReference type="Rhea" id="RHEA:19149"/>
        <dbReference type="Rhea" id="RHEA-COMP:10532"/>
        <dbReference type="Rhea" id="RHEA-COMP:15087"/>
        <dbReference type="ChEBI" id="CHEBI:15378"/>
        <dbReference type="ChEBI" id="CHEBI:17154"/>
        <dbReference type="ChEBI" id="CHEBI:29965"/>
        <dbReference type="ChEBI" id="CHEBI:57540"/>
        <dbReference type="ChEBI" id="CHEBI:142554"/>
        <dbReference type="EC" id="2.4.2.31"/>
    </reaction>
</comment>
<evidence type="ECO:0000313" key="13">
    <source>
        <dbReference type="EMBL" id="KAA8595043.1"/>
    </source>
</evidence>
<keyword evidence="8 11" id="KW-0521">NADP</keyword>
<keyword evidence="9" id="KW-0843">Virulence</keyword>
<keyword evidence="12" id="KW-0472">Membrane</keyword>
<dbReference type="Proteomes" id="UP000327493">
    <property type="component" value="Chromosome 2"/>
</dbReference>
<evidence type="ECO:0000256" key="7">
    <source>
        <dbReference type="ARBA" id="ARBA00022695"/>
    </source>
</evidence>
<feature type="transmembrane region" description="Helical" evidence="12">
    <location>
        <begin position="278"/>
        <end position="301"/>
    </location>
</feature>
<dbReference type="GO" id="GO:0106274">
    <property type="term" value="F:NAD+-protein-arginine ADP-ribosyltransferase activity"/>
    <property type="evidence" value="ECO:0007669"/>
    <property type="project" value="UniProtKB-EC"/>
</dbReference>
<dbReference type="EC" id="2.4.2.31" evidence="11"/>
<sequence>MPTWGRQTRQRKTVSACAVTSLVVLVGLLMFVIIYLTLSWQDVVEEHLMQNLTYDLKGDTYDECRSKATVVTDKAMMQKWDTSTNFSQPWSNAEKKAKESAHKYMEKHHSVALYLYTNIMLQPVKQNIEIPERGRKQLKKTFEPHSLYFFLSEAIQILKHSQVTCLQTNYRTETLLHLNISNKLIRFNTFTLGSDGWNFTRNATCFEVYTCFGADITLYSALKPNRQVLIPPYEVFKVTDTETNAQRCKVVFRLKSNLNCVYDRETNMLHPISALPVVGFWLIFAITCMIIVSLLLPFVIVKVLENHKKTAVYSVSTLRDSAYYPPRVIF</sequence>
<keyword evidence="12" id="KW-1133">Transmembrane helix</keyword>
<dbReference type="GO" id="GO:0003950">
    <property type="term" value="F:NAD+ poly-ADP-ribosyltransferase activity"/>
    <property type="evidence" value="ECO:0007669"/>
    <property type="project" value="TreeGrafter"/>
</dbReference>
<comment type="caution">
    <text evidence="13">The sequence shown here is derived from an EMBL/GenBank/DDBJ whole genome shotgun (WGS) entry which is preliminary data.</text>
</comment>
<evidence type="ECO:0000256" key="4">
    <source>
        <dbReference type="ARBA" id="ARBA00022656"/>
    </source>
</evidence>
<name>A0A5J5DPC2_9PERO</name>
<dbReference type="PANTHER" id="PTHR10339">
    <property type="entry name" value="ADP-RIBOSYLTRANSFERASE"/>
    <property type="match status" value="1"/>
</dbReference>
<dbReference type="GO" id="GO:0090729">
    <property type="term" value="F:toxin activity"/>
    <property type="evidence" value="ECO:0007669"/>
    <property type="project" value="UniProtKB-KW"/>
</dbReference>
<organism evidence="13 14">
    <name type="scientific">Etheostoma spectabile</name>
    <name type="common">orangethroat darter</name>
    <dbReference type="NCBI Taxonomy" id="54343"/>
    <lineage>
        <taxon>Eukaryota</taxon>
        <taxon>Metazoa</taxon>
        <taxon>Chordata</taxon>
        <taxon>Craniata</taxon>
        <taxon>Vertebrata</taxon>
        <taxon>Euteleostomi</taxon>
        <taxon>Actinopterygii</taxon>
        <taxon>Neopterygii</taxon>
        <taxon>Teleostei</taxon>
        <taxon>Neoteleostei</taxon>
        <taxon>Acanthomorphata</taxon>
        <taxon>Eupercaria</taxon>
        <taxon>Perciformes</taxon>
        <taxon>Percoidei</taxon>
        <taxon>Percidae</taxon>
        <taxon>Etheostomatinae</taxon>
        <taxon>Etheostoma</taxon>
    </lineage>
</organism>
<keyword evidence="11" id="KW-0520">NAD</keyword>
<proteinExistence type="inferred from homology"/>
<comment type="subcellular location">
    <subcellularLocation>
        <location evidence="1">Secreted</location>
    </subcellularLocation>
</comment>
<evidence type="ECO:0000256" key="5">
    <source>
        <dbReference type="ARBA" id="ARBA00022676"/>
    </source>
</evidence>
<evidence type="ECO:0000256" key="9">
    <source>
        <dbReference type="ARBA" id="ARBA00023026"/>
    </source>
</evidence>
<evidence type="ECO:0000256" key="2">
    <source>
        <dbReference type="ARBA" id="ARBA00009558"/>
    </source>
</evidence>
<feature type="transmembrane region" description="Helical" evidence="12">
    <location>
        <begin position="16"/>
        <end position="38"/>
    </location>
</feature>
<dbReference type="Gene3D" id="3.90.176.10">
    <property type="entry name" value="Toxin ADP-ribosyltransferase, Chain A, domain 1"/>
    <property type="match status" value="1"/>
</dbReference>
<keyword evidence="4" id="KW-0800">Toxin</keyword>
<gene>
    <name evidence="13" type="ORF">FQN60_012178</name>
</gene>
<evidence type="ECO:0000256" key="12">
    <source>
        <dbReference type="SAM" id="Phobius"/>
    </source>
</evidence>
<comment type="similarity">
    <text evidence="2 11">Belongs to the Arg-specific ADP-ribosyltransferase family.</text>
</comment>
<evidence type="ECO:0000256" key="1">
    <source>
        <dbReference type="ARBA" id="ARBA00004613"/>
    </source>
</evidence>
<dbReference type="GO" id="GO:0016779">
    <property type="term" value="F:nucleotidyltransferase activity"/>
    <property type="evidence" value="ECO:0007669"/>
    <property type="project" value="UniProtKB-KW"/>
</dbReference>
<dbReference type="EMBL" id="VOFY01000002">
    <property type="protein sequence ID" value="KAA8595043.1"/>
    <property type="molecule type" value="Genomic_DNA"/>
</dbReference>
<evidence type="ECO:0000256" key="11">
    <source>
        <dbReference type="RuleBase" id="RU361228"/>
    </source>
</evidence>
<dbReference type="Pfam" id="PF01129">
    <property type="entry name" value="ART"/>
    <property type="match status" value="1"/>
</dbReference>
<evidence type="ECO:0000313" key="14">
    <source>
        <dbReference type="Proteomes" id="UP000327493"/>
    </source>
</evidence>
<keyword evidence="6 11" id="KW-0808">Transferase</keyword>
<evidence type="ECO:0000256" key="6">
    <source>
        <dbReference type="ARBA" id="ARBA00022679"/>
    </source>
</evidence>
<dbReference type="InterPro" id="IPR050999">
    <property type="entry name" value="ADP-ribosyltransferase_ARG"/>
</dbReference>
<evidence type="ECO:0000256" key="3">
    <source>
        <dbReference type="ARBA" id="ARBA00022525"/>
    </source>
</evidence>
<keyword evidence="3" id="KW-0964">Secreted</keyword>
<keyword evidence="5 11" id="KW-0328">Glycosyltransferase</keyword>
<reference evidence="13 14" key="1">
    <citation type="submission" date="2019-08" db="EMBL/GenBank/DDBJ databases">
        <title>A chromosome-level genome assembly, high-density linkage maps, and genome scans reveal the genomic architecture of hybrid incompatibilities underlying speciation via character displacement in darters (Percidae: Etheostominae).</title>
        <authorList>
            <person name="Moran R.L."/>
            <person name="Catchen J.M."/>
            <person name="Fuller R.C."/>
        </authorList>
    </citation>
    <scope>NUCLEOTIDE SEQUENCE [LARGE SCALE GENOMIC DNA]</scope>
    <source>
        <strain evidence="13">EspeVRDwgs_2016</strain>
        <tissue evidence="13">Muscle</tissue>
    </source>
</reference>
<dbReference type="PRINTS" id="PR00970">
    <property type="entry name" value="RIBTRNSFRASE"/>
</dbReference>
<evidence type="ECO:0000256" key="8">
    <source>
        <dbReference type="ARBA" id="ARBA00022857"/>
    </source>
</evidence>